<accession>A0ABV8E808</accession>
<keyword evidence="2" id="KW-1185">Reference proteome</keyword>
<comment type="caution">
    <text evidence="1">The sequence shown here is derived from an EMBL/GenBank/DDBJ whole genome shotgun (WGS) entry which is preliminary data.</text>
</comment>
<reference evidence="2" key="1">
    <citation type="journal article" date="2019" name="Int. J. Syst. Evol. Microbiol.">
        <title>The Global Catalogue of Microorganisms (GCM) 10K type strain sequencing project: providing services to taxonomists for standard genome sequencing and annotation.</title>
        <authorList>
            <consortium name="The Broad Institute Genomics Platform"/>
            <consortium name="The Broad Institute Genome Sequencing Center for Infectious Disease"/>
            <person name="Wu L."/>
            <person name="Ma J."/>
        </authorList>
    </citation>
    <scope>NUCLEOTIDE SEQUENCE [LARGE SCALE GENOMIC DNA]</scope>
    <source>
        <strain evidence="2">TBRC 5781</strain>
    </source>
</reference>
<sequence>MKKSLPLELTRACARSGVTLAMVAVRDTAEAFDPDGRFYRYDSIDPPPQNWTYSDFQFHIQSMTVFQNDDHPTPEGYFVLMSSEGDVYHTYWQENFREKIEGAGSWSADAKGYGRLTKIRQIGAHIYACGEGGQIYVRKGNNDWILLTDSVLYDPKFHRELMESVPDFDDPGYLDWMVAAASNNKDRDVLGRLA</sequence>
<evidence type="ECO:0000313" key="2">
    <source>
        <dbReference type="Proteomes" id="UP001595697"/>
    </source>
</evidence>
<gene>
    <name evidence="1" type="ORF">ACFOVS_10075</name>
</gene>
<protein>
    <recommendedName>
        <fullName evidence="3">SMI1/KNR4 family protein</fullName>
    </recommendedName>
</protein>
<organism evidence="1 2">
    <name type="scientific">Rhizobium lemnae</name>
    <dbReference type="NCBI Taxonomy" id="1214924"/>
    <lineage>
        <taxon>Bacteria</taxon>
        <taxon>Pseudomonadati</taxon>
        <taxon>Pseudomonadota</taxon>
        <taxon>Alphaproteobacteria</taxon>
        <taxon>Hyphomicrobiales</taxon>
        <taxon>Rhizobiaceae</taxon>
        <taxon>Rhizobium/Agrobacterium group</taxon>
        <taxon>Rhizobium</taxon>
    </lineage>
</organism>
<dbReference type="RefSeq" id="WP_247262886.1">
    <property type="nucleotide sequence ID" value="NZ_JALJQZ010000090.1"/>
</dbReference>
<name>A0ABV8E808_9HYPH</name>
<dbReference type="EMBL" id="JBHSBD010000043">
    <property type="protein sequence ID" value="MFC3968468.1"/>
    <property type="molecule type" value="Genomic_DNA"/>
</dbReference>
<evidence type="ECO:0000313" key="1">
    <source>
        <dbReference type="EMBL" id="MFC3968468.1"/>
    </source>
</evidence>
<evidence type="ECO:0008006" key="3">
    <source>
        <dbReference type="Google" id="ProtNLM"/>
    </source>
</evidence>
<dbReference type="Proteomes" id="UP001595697">
    <property type="component" value="Unassembled WGS sequence"/>
</dbReference>
<proteinExistence type="predicted"/>